<sequence>MRLLALLGSRPVQLDRAHSSRRINREPKAPRARRPTHVLIVQLVHWHVPIDKTAHFIRRHAAASRPQHLFSLVPPPVHVFEVSVQIHKAVKVGPDALVVAQARVERLDVPPSVQAHNAGGARPLRLEVAGPHAPEPAEPPFHHHHIYRRHQDPRDPIAHAAMCPFVVSGHAGVFAARHSGKHLFHERQVVRSGQPAASEQQVVFVARAPRHFLSLLIGPVKIVEQKRHGLKAFSAELLHKMGGQVQLARALRAADAHEKRPFGRDRENPVDKAARNIHAHERSAVGCGAIQAGGGASTKLARKCIGASGLV</sequence>
<evidence type="ECO:0000313" key="1">
    <source>
        <dbReference type="EMBL" id="EEQ40024.1"/>
    </source>
</evidence>
<gene>
    <name evidence="1" type="ORF">CLUG_04151</name>
</gene>
<dbReference type="EMBL" id="CH408080">
    <property type="protein sequence ID" value="EEQ40024.1"/>
    <property type="molecule type" value="Genomic_DNA"/>
</dbReference>
<dbReference type="KEGG" id="clu:CLUG_04151"/>
<reference evidence="1 2" key="1">
    <citation type="journal article" date="2009" name="Nature">
        <title>Evolution of pathogenicity and sexual reproduction in eight Candida genomes.</title>
        <authorList>
            <person name="Butler G."/>
            <person name="Rasmussen M.D."/>
            <person name="Lin M.F."/>
            <person name="Santos M.A."/>
            <person name="Sakthikumar S."/>
            <person name="Munro C.A."/>
            <person name="Rheinbay E."/>
            <person name="Grabherr M."/>
            <person name="Forche A."/>
            <person name="Reedy J.L."/>
            <person name="Agrafioti I."/>
            <person name="Arnaud M.B."/>
            <person name="Bates S."/>
            <person name="Brown A.J."/>
            <person name="Brunke S."/>
            <person name="Costanzo M.C."/>
            <person name="Fitzpatrick D.A."/>
            <person name="de Groot P.W."/>
            <person name="Harris D."/>
            <person name="Hoyer L.L."/>
            <person name="Hube B."/>
            <person name="Klis F.M."/>
            <person name="Kodira C."/>
            <person name="Lennard N."/>
            <person name="Logue M.E."/>
            <person name="Martin R."/>
            <person name="Neiman A.M."/>
            <person name="Nikolaou E."/>
            <person name="Quail M.A."/>
            <person name="Quinn J."/>
            <person name="Santos M.C."/>
            <person name="Schmitzberger F.F."/>
            <person name="Sherlock G."/>
            <person name="Shah P."/>
            <person name="Silverstein K.A."/>
            <person name="Skrzypek M.S."/>
            <person name="Soll D."/>
            <person name="Staggs R."/>
            <person name="Stansfield I."/>
            <person name="Stumpf M.P."/>
            <person name="Sudbery P.E."/>
            <person name="Srikantha T."/>
            <person name="Zeng Q."/>
            <person name="Berman J."/>
            <person name="Berriman M."/>
            <person name="Heitman J."/>
            <person name="Gow N.A."/>
            <person name="Lorenz M.C."/>
            <person name="Birren B.W."/>
            <person name="Kellis M."/>
            <person name="Cuomo C.A."/>
        </authorList>
    </citation>
    <scope>NUCLEOTIDE SEQUENCE [LARGE SCALE GENOMIC DNA]</scope>
    <source>
        <strain evidence="1 2">ATCC 42720</strain>
    </source>
</reference>
<dbReference type="InParanoid" id="C4Y7H3"/>
<evidence type="ECO:0000313" key="2">
    <source>
        <dbReference type="Proteomes" id="UP000007703"/>
    </source>
</evidence>
<proteinExistence type="predicted"/>
<protein>
    <submittedName>
        <fullName evidence="1">Uncharacterized protein</fullName>
    </submittedName>
</protein>
<name>C4Y7H3_CLAL4</name>
<organism evidence="1 2">
    <name type="scientific">Clavispora lusitaniae (strain ATCC 42720)</name>
    <name type="common">Yeast</name>
    <name type="synonym">Candida lusitaniae</name>
    <dbReference type="NCBI Taxonomy" id="306902"/>
    <lineage>
        <taxon>Eukaryota</taxon>
        <taxon>Fungi</taxon>
        <taxon>Dikarya</taxon>
        <taxon>Ascomycota</taxon>
        <taxon>Saccharomycotina</taxon>
        <taxon>Pichiomycetes</taxon>
        <taxon>Metschnikowiaceae</taxon>
        <taxon>Clavispora</taxon>
    </lineage>
</organism>
<dbReference type="VEuPathDB" id="FungiDB:CLUG_04151"/>
<accession>C4Y7H3</accession>
<dbReference type="AlphaFoldDB" id="C4Y7H3"/>
<dbReference type="Proteomes" id="UP000007703">
    <property type="component" value="Unassembled WGS sequence"/>
</dbReference>
<dbReference type="HOGENOM" id="CLU_894298_0_0_1"/>